<gene>
    <name evidence="3" type="ORF">SAMN06265218_105235</name>
</gene>
<evidence type="ECO:0000259" key="2">
    <source>
        <dbReference type="PROSITE" id="PS51352"/>
    </source>
</evidence>
<sequence length="178" mass="20888">MMINRRPEKQYHHRLLLELLCIIACVGYLLSTPMSASGQGRIDDENLKWYSFSEAARLATVNHKKILLFMEADWCSVCKRMKREVFAARTIQTFLEKHFYYVRINIDSGKKMVFQGRAVTQRSFSKKMKMQATPTVIFLDQNKSIIGSKAGFMNRSVFLKLLRYIQTEAYLNLSYEEY</sequence>
<evidence type="ECO:0000313" key="4">
    <source>
        <dbReference type="Proteomes" id="UP000317593"/>
    </source>
</evidence>
<dbReference type="PANTHER" id="PTHR15337">
    <property type="entry name" value="ANTERIOR GRADIENT PROTEIN-RELATED"/>
    <property type="match status" value="1"/>
</dbReference>
<organism evidence="3 4">
    <name type="scientific">Fodinibius sediminis</name>
    <dbReference type="NCBI Taxonomy" id="1214077"/>
    <lineage>
        <taxon>Bacteria</taxon>
        <taxon>Pseudomonadati</taxon>
        <taxon>Balneolota</taxon>
        <taxon>Balneolia</taxon>
        <taxon>Balneolales</taxon>
        <taxon>Balneolaceae</taxon>
        <taxon>Fodinibius</taxon>
    </lineage>
</organism>
<reference evidence="3 4" key="1">
    <citation type="submission" date="2017-05" db="EMBL/GenBank/DDBJ databases">
        <authorList>
            <person name="Varghese N."/>
            <person name="Submissions S."/>
        </authorList>
    </citation>
    <scope>NUCLEOTIDE SEQUENCE [LARGE SCALE GENOMIC DNA]</scope>
    <source>
        <strain evidence="3 4">DSM 21194</strain>
    </source>
</reference>
<evidence type="ECO:0000313" key="3">
    <source>
        <dbReference type="EMBL" id="SMO56785.1"/>
    </source>
</evidence>
<accession>A0A521CBP5</accession>
<protein>
    <submittedName>
        <fullName evidence="3">Thioredoxin-related protein</fullName>
    </submittedName>
</protein>
<dbReference type="RefSeq" id="WP_142713980.1">
    <property type="nucleotide sequence ID" value="NZ_FXTH01000005.1"/>
</dbReference>
<dbReference type="Gene3D" id="3.40.30.10">
    <property type="entry name" value="Glutaredoxin"/>
    <property type="match status" value="1"/>
</dbReference>
<dbReference type="InterPro" id="IPR051099">
    <property type="entry name" value="AGR/TXD"/>
</dbReference>
<dbReference type="Proteomes" id="UP000317593">
    <property type="component" value="Unassembled WGS sequence"/>
</dbReference>
<dbReference type="Pfam" id="PF13098">
    <property type="entry name" value="Thioredoxin_2"/>
    <property type="match status" value="1"/>
</dbReference>
<dbReference type="PANTHER" id="PTHR15337:SF11">
    <property type="entry name" value="THIOREDOXIN DOMAIN-CONTAINING PROTEIN"/>
    <property type="match status" value="1"/>
</dbReference>
<feature type="domain" description="Thioredoxin" evidence="2">
    <location>
        <begin position="28"/>
        <end position="167"/>
    </location>
</feature>
<dbReference type="SUPFAM" id="SSF52833">
    <property type="entry name" value="Thioredoxin-like"/>
    <property type="match status" value="1"/>
</dbReference>
<name>A0A521CBP5_9BACT</name>
<dbReference type="OrthoDB" id="9811036at2"/>
<keyword evidence="1" id="KW-0732">Signal</keyword>
<dbReference type="InterPro" id="IPR013766">
    <property type="entry name" value="Thioredoxin_domain"/>
</dbReference>
<dbReference type="InterPro" id="IPR012336">
    <property type="entry name" value="Thioredoxin-like_fold"/>
</dbReference>
<evidence type="ECO:0000256" key="1">
    <source>
        <dbReference type="ARBA" id="ARBA00022729"/>
    </source>
</evidence>
<dbReference type="PROSITE" id="PS51352">
    <property type="entry name" value="THIOREDOXIN_2"/>
    <property type="match status" value="1"/>
</dbReference>
<keyword evidence="4" id="KW-1185">Reference proteome</keyword>
<dbReference type="InterPro" id="IPR036249">
    <property type="entry name" value="Thioredoxin-like_sf"/>
</dbReference>
<proteinExistence type="predicted"/>
<dbReference type="AlphaFoldDB" id="A0A521CBP5"/>
<dbReference type="EMBL" id="FXTH01000005">
    <property type="protein sequence ID" value="SMO56785.1"/>
    <property type="molecule type" value="Genomic_DNA"/>
</dbReference>